<dbReference type="Pfam" id="PF24769">
    <property type="entry name" value="At2g29880_C"/>
    <property type="match status" value="1"/>
</dbReference>
<dbReference type="AlphaFoldDB" id="A0AAD7QAL2"/>
<evidence type="ECO:0000259" key="2">
    <source>
        <dbReference type="Pfam" id="PF24769"/>
    </source>
</evidence>
<feature type="region of interest" description="Disordered" evidence="1">
    <location>
        <begin position="77"/>
        <end position="102"/>
    </location>
</feature>
<evidence type="ECO:0000313" key="3">
    <source>
        <dbReference type="EMBL" id="KAJ7978000.1"/>
    </source>
</evidence>
<dbReference type="PANTHER" id="PTHR46929:SF8">
    <property type="entry name" value="MYB_SANT-LIKE DOMAIN-CONTAINING PROTEIN"/>
    <property type="match status" value="1"/>
</dbReference>
<feature type="domain" description="At2g29880-like C-terminal" evidence="2">
    <location>
        <begin position="150"/>
        <end position="191"/>
    </location>
</feature>
<name>A0AAD7QAL2_QUISA</name>
<protein>
    <submittedName>
        <fullName evidence="3">L10-interacting MYB domain-containing protein</fullName>
    </submittedName>
</protein>
<evidence type="ECO:0000313" key="4">
    <source>
        <dbReference type="Proteomes" id="UP001163823"/>
    </source>
</evidence>
<accession>A0AAD7QAL2</accession>
<dbReference type="PANTHER" id="PTHR46929">
    <property type="entry name" value="EXPRESSED PROTEIN"/>
    <property type="match status" value="1"/>
</dbReference>
<dbReference type="Proteomes" id="UP001163823">
    <property type="component" value="Chromosome 3"/>
</dbReference>
<gene>
    <name evidence="3" type="ORF">O6P43_007538</name>
</gene>
<sequence>MKVYKDVTDILNQNGVSWDETVRANDVWEAYFKEHPDAISYQGTILENYSNLCLISAHLNRKRSNRLRIKLETSNNALGMKGDDKSENLQSPARRKRKPKSLSTSIYSIKSQRTFKNERQETFEKKPDTVKTMFSNEDGKYYNSIETIVAALQTVSDMDDELFLEACELLEDERKAKMFVAMDVTARRKWLLKKLNR</sequence>
<evidence type="ECO:0000256" key="1">
    <source>
        <dbReference type="SAM" id="MobiDB-lite"/>
    </source>
</evidence>
<proteinExistence type="predicted"/>
<organism evidence="3 4">
    <name type="scientific">Quillaja saponaria</name>
    <name type="common">Soap bark tree</name>
    <dbReference type="NCBI Taxonomy" id="32244"/>
    <lineage>
        <taxon>Eukaryota</taxon>
        <taxon>Viridiplantae</taxon>
        <taxon>Streptophyta</taxon>
        <taxon>Embryophyta</taxon>
        <taxon>Tracheophyta</taxon>
        <taxon>Spermatophyta</taxon>
        <taxon>Magnoliopsida</taxon>
        <taxon>eudicotyledons</taxon>
        <taxon>Gunneridae</taxon>
        <taxon>Pentapetalae</taxon>
        <taxon>rosids</taxon>
        <taxon>fabids</taxon>
        <taxon>Fabales</taxon>
        <taxon>Quillajaceae</taxon>
        <taxon>Quillaja</taxon>
    </lineage>
</organism>
<reference evidence="3" key="1">
    <citation type="journal article" date="2023" name="Science">
        <title>Elucidation of the pathway for biosynthesis of saponin adjuvants from the soapbark tree.</title>
        <authorList>
            <person name="Reed J."/>
            <person name="Orme A."/>
            <person name="El-Demerdash A."/>
            <person name="Owen C."/>
            <person name="Martin L.B.B."/>
            <person name="Misra R.C."/>
            <person name="Kikuchi S."/>
            <person name="Rejzek M."/>
            <person name="Martin A.C."/>
            <person name="Harkess A."/>
            <person name="Leebens-Mack J."/>
            <person name="Louveau T."/>
            <person name="Stephenson M.J."/>
            <person name="Osbourn A."/>
        </authorList>
    </citation>
    <scope>NUCLEOTIDE SEQUENCE</scope>
    <source>
        <strain evidence="3">S10</strain>
    </source>
</reference>
<keyword evidence="4" id="KW-1185">Reference proteome</keyword>
<comment type="caution">
    <text evidence="3">The sequence shown here is derived from an EMBL/GenBank/DDBJ whole genome shotgun (WGS) entry which is preliminary data.</text>
</comment>
<dbReference type="EMBL" id="JARAOO010000003">
    <property type="protein sequence ID" value="KAJ7978000.1"/>
    <property type="molecule type" value="Genomic_DNA"/>
</dbReference>
<dbReference type="KEGG" id="qsa:O6P43_007538"/>
<dbReference type="InterPro" id="IPR056253">
    <property type="entry name" value="At2g29880-like_C"/>
</dbReference>